<dbReference type="Proteomes" id="UP000037696">
    <property type="component" value="Unassembled WGS sequence"/>
</dbReference>
<organism evidence="9 10">
    <name type="scientific">Penicillium nordicum</name>
    <dbReference type="NCBI Taxonomy" id="229535"/>
    <lineage>
        <taxon>Eukaryota</taxon>
        <taxon>Fungi</taxon>
        <taxon>Dikarya</taxon>
        <taxon>Ascomycota</taxon>
        <taxon>Pezizomycotina</taxon>
        <taxon>Eurotiomycetes</taxon>
        <taxon>Eurotiomycetidae</taxon>
        <taxon>Eurotiales</taxon>
        <taxon>Aspergillaceae</taxon>
        <taxon>Penicillium</taxon>
    </lineage>
</organism>
<feature type="transmembrane region" description="Helical" evidence="7">
    <location>
        <begin position="77"/>
        <end position="98"/>
    </location>
</feature>
<feature type="transmembrane region" description="Helical" evidence="7">
    <location>
        <begin position="303"/>
        <end position="322"/>
    </location>
</feature>
<evidence type="ECO:0000256" key="6">
    <source>
        <dbReference type="SAM" id="MobiDB-lite"/>
    </source>
</evidence>
<evidence type="ECO:0000256" key="7">
    <source>
        <dbReference type="SAM" id="Phobius"/>
    </source>
</evidence>
<feature type="transmembrane region" description="Helical" evidence="7">
    <location>
        <begin position="128"/>
        <end position="150"/>
    </location>
</feature>
<comment type="caution">
    <text evidence="9">The sequence shown here is derived from an EMBL/GenBank/DDBJ whole genome shotgun (WGS) entry which is preliminary data.</text>
</comment>
<evidence type="ECO:0000259" key="8">
    <source>
        <dbReference type="Pfam" id="PF01490"/>
    </source>
</evidence>
<accession>A0A0M8PAK5</accession>
<keyword evidence="10" id="KW-1185">Reference proteome</keyword>
<gene>
    <name evidence="9" type="ORF">ACN38_g383</name>
</gene>
<keyword evidence="5 7" id="KW-0472">Membrane</keyword>
<protein>
    <recommendedName>
        <fullName evidence="8">Amino acid transporter transmembrane domain-containing protein</fullName>
    </recommendedName>
</protein>
<proteinExistence type="inferred from homology"/>
<feature type="transmembrane region" description="Helical" evidence="7">
    <location>
        <begin position="343"/>
        <end position="364"/>
    </location>
</feature>
<evidence type="ECO:0000256" key="3">
    <source>
        <dbReference type="ARBA" id="ARBA00022692"/>
    </source>
</evidence>
<dbReference type="FunFam" id="1.20.1740.10:FF:000039">
    <property type="entry name" value="Neutral amino acid transporter (Eurofung)"/>
    <property type="match status" value="1"/>
</dbReference>
<feature type="transmembrane region" description="Helical" evidence="7">
    <location>
        <begin position="376"/>
        <end position="397"/>
    </location>
</feature>
<sequence>MIHNGVTPYQEATDSESGYNEKKTLEDQSPQYQDAFGNEEGAEVKYKTMKWWQTGMFMIAESVSLGVLSLPKTLAQLGLAPALILIIGLGILATYTGFTIHQFRGRYPHIQNLADAGEVLFGPFGRELFGLGQLLFSIFIMGSHILTFSVMMNTVTEHGTCTMVFTAVGFVICFVCSLPRTMKNMTYISCLSFVSIVTAVIITMVAVGVQNQGGQNLKATIDTDLVQAFSAVTNIVFAYCAHVAFFGLIAEMEEPRDFPKALIMLQTFEIIFYTVAAVVIYYYVGQDVTSPALGSAGPILKKVAYGIAIPTIIGAGVVNGHIGLKYIYVRLFRGTDRMHKRDLVAVGSWVGIGLACWVIAWIIADAVPVFSDLLSLISSLFASWFSYGLGGVYWLHINKGRWFSSPRKIVLTVVNVCIILIGGCICGLGLYVSGKAIHDNASNNSFSCASNAEV</sequence>
<feature type="domain" description="Amino acid transporter transmembrane" evidence="8">
    <location>
        <begin position="48"/>
        <end position="432"/>
    </location>
</feature>
<dbReference type="GO" id="GO:0016020">
    <property type="term" value="C:membrane"/>
    <property type="evidence" value="ECO:0007669"/>
    <property type="project" value="UniProtKB-SubCell"/>
</dbReference>
<feature type="transmembrane region" description="Helical" evidence="7">
    <location>
        <begin position="162"/>
        <end position="179"/>
    </location>
</feature>
<name>A0A0M8PAK5_9EURO</name>
<feature type="transmembrane region" description="Helical" evidence="7">
    <location>
        <begin position="229"/>
        <end position="250"/>
    </location>
</feature>
<dbReference type="Pfam" id="PF01490">
    <property type="entry name" value="Aa_trans"/>
    <property type="match status" value="1"/>
</dbReference>
<evidence type="ECO:0000313" key="10">
    <source>
        <dbReference type="Proteomes" id="UP000037696"/>
    </source>
</evidence>
<evidence type="ECO:0000256" key="5">
    <source>
        <dbReference type="ARBA" id="ARBA00023136"/>
    </source>
</evidence>
<dbReference type="AlphaFoldDB" id="A0A0M8PAK5"/>
<dbReference type="GO" id="GO:0015179">
    <property type="term" value="F:L-amino acid transmembrane transporter activity"/>
    <property type="evidence" value="ECO:0007669"/>
    <property type="project" value="TreeGrafter"/>
</dbReference>
<keyword evidence="3 7" id="KW-0812">Transmembrane</keyword>
<evidence type="ECO:0000256" key="4">
    <source>
        <dbReference type="ARBA" id="ARBA00022989"/>
    </source>
</evidence>
<evidence type="ECO:0000256" key="2">
    <source>
        <dbReference type="ARBA" id="ARBA00008066"/>
    </source>
</evidence>
<comment type="subcellular location">
    <subcellularLocation>
        <location evidence="1">Membrane</location>
        <topology evidence="1">Multi-pass membrane protein</topology>
    </subcellularLocation>
</comment>
<feature type="transmembrane region" description="Helical" evidence="7">
    <location>
        <begin position="262"/>
        <end position="283"/>
    </location>
</feature>
<evidence type="ECO:0000313" key="9">
    <source>
        <dbReference type="EMBL" id="KOS48656.1"/>
    </source>
</evidence>
<feature type="transmembrane region" description="Helical" evidence="7">
    <location>
        <begin position="186"/>
        <end position="209"/>
    </location>
</feature>
<dbReference type="STRING" id="229535.A0A0M8PAK5"/>
<reference evidence="9 10" key="1">
    <citation type="submission" date="2015-08" db="EMBL/GenBank/DDBJ databases">
        <title>Genome sequencing of Penicillium nordicum.</title>
        <authorList>
            <person name="Nguyen H.D."/>
            <person name="Seifert K.A."/>
        </authorList>
    </citation>
    <scope>NUCLEOTIDE SEQUENCE [LARGE SCALE GENOMIC DNA]</scope>
    <source>
        <strain evidence="9 10">DAOMC 185683</strain>
    </source>
</reference>
<comment type="similarity">
    <text evidence="2">Belongs to the amino acid/polyamine transporter 2 family.</text>
</comment>
<evidence type="ECO:0000256" key="1">
    <source>
        <dbReference type="ARBA" id="ARBA00004141"/>
    </source>
</evidence>
<dbReference type="Gene3D" id="1.20.1740.10">
    <property type="entry name" value="Amino acid/polyamine transporter I"/>
    <property type="match status" value="1"/>
</dbReference>
<feature type="region of interest" description="Disordered" evidence="6">
    <location>
        <begin position="1"/>
        <end position="29"/>
    </location>
</feature>
<feature type="transmembrane region" description="Helical" evidence="7">
    <location>
        <begin position="409"/>
        <end position="432"/>
    </location>
</feature>
<dbReference type="PANTHER" id="PTHR22950">
    <property type="entry name" value="AMINO ACID TRANSPORTER"/>
    <property type="match status" value="1"/>
</dbReference>
<dbReference type="PANTHER" id="PTHR22950:SF668">
    <property type="entry name" value="AMINO ACID TRANSPORTER (EUROFUNG)"/>
    <property type="match status" value="1"/>
</dbReference>
<dbReference type="OrthoDB" id="294730at2759"/>
<dbReference type="EMBL" id="LHQQ01000003">
    <property type="protein sequence ID" value="KOS48656.1"/>
    <property type="molecule type" value="Genomic_DNA"/>
</dbReference>
<keyword evidence="4 7" id="KW-1133">Transmembrane helix</keyword>
<dbReference type="InterPro" id="IPR013057">
    <property type="entry name" value="AA_transpt_TM"/>
</dbReference>